<keyword evidence="9" id="KW-0031">Aminopeptidase</keyword>
<dbReference type="SUPFAM" id="SSF53092">
    <property type="entry name" value="Creatinase/prolidase N-terminal domain"/>
    <property type="match status" value="1"/>
</dbReference>
<keyword evidence="6" id="KW-0378">Hydrolase</keyword>
<evidence type="ECO:0000256" key="3">
    <source>
        <dbReference type="ARBA" id="ARBA00008766"/>
    </source>
</evidence>
<dbReference type="SUPFAM" id="SSF55920">
    <property type="entry name" value="Creatinase/aminopeptidase"/>
    <property type="match status" value="1"/>
</dbReference>
<dbReference type="InterPro" id="IPR052433">
    <property type="entry name" value="X-Pro_dipept-like"/>
</dbReference>
<dbReference type="Proteomes" id="UP000319094">
    <property type="component" value="Unassembled WGS sequence"/>
</dbReference>
<dbReference type="GO" id="GO:0006508">
    <property type="term" value="P:proteolysis"/>
    <property type="evidence" value="ECO:0007669"/>
    <property type="project" value="TreeGrafter"/>
</dbReference>
<keyword evidence="5" id="KW-0479">Metal-binding</keyword>
<feature type="domain" description="Aminopeptidase P N-terminal" evidence="8">
    <location>
        <begin position="75"/>
        <end position="216"/>
    </location>
</feature>
<comment type="caution">
    <text evidence="9">The sequence shown here is derived from an EMBL/GenBank/DDBJ whole genome shotgun (WGS) entry which is preliminary data.</text>
</comment>
<evidence type="ECO:0000256" key="1">
    <source>
        <dbReference type="ARBA" id="ARBA00001424"/>
    </source>
</evidence>
<gene>
    <name evidence="9" type="ORF">FB468_0789</name>
</gene>
<evidence type="ECO:0000256" key="4">
    <source>
        <dbReference type="ARBA" id="ARBA00012574"/>
    </source>
</evidence>
<evidence type="ECO:0000259" key="8">
    <source>
        <dbReference type="SMART" id="SM01011"/>
    </source>
</evidence>
<dbReference type="GO" id="GO:0030145">
    <property type="term" value="F:manganese ion binding"/>
    <property type="evidence" value="ECO:0007669"/>
    <property type="project" value="InterPro"/>
</dbReference>
<dbReference type="PANTHER" id="PTHR43226">
    <property type="entry name" value="XAA-PRO AMINOPEPTIDASE 3"/>
    <property type="match status" value="1"/>
</dbReference>
<organism evidence="9 10">
    <name type="scientific">Leucobacter komagatae</name>
    <dbReference type="NCBI Taxonomy" id="55969"/>
    <lineage>
        <taxon>Bacteria</taxon>
        <taxon>Bacillati</taxon>
        <taxon>Actinomycetota</taxon>
        <taxon>Actinomycetes</taxon>
        <taxon>Micrococcales</taxon>
        <taxon>Microbacteriaceae</taxon>
        <taxon>Leucobacter</taxon>
    </lineage>
</organism>
<comment type="catalytic activity">
    <reaction evidence="1">
        <text>Release of any N-terminal amino acid, including proline, that is linked to proline, even from a dipeptide or tripeptide.</text>
        <dbReference type="EC" id="3.4.11.9"/>
    </reaction>
</comment>
<evidence type="ECO:0000256" key="5">
    <source>
        <dbReference type="ARBA" id="ARBA00022723"/>
    </source>
</evidence>
<proteinExistence type="inferred from homology"/>
<keyword evidence="9" id="KW-0645">Protease</keyword>
<dbReference type="Gene3D" id="3.90.230.10">
    <property type="entry name" value="Creatinase/methionine aminopeptidase superfamily"/>
    <property type="match status" value="1"/>
</dbReference>
<evidence type="ECO:0000313" key="9">
    <source>
        <dbReference type="EMBL" id="TQL42781.1"/>
    </source>
</evidence>
<dbReference type="AlphaFoldDB" id="A0A542Y3Z4"/>
<evidence type="ECO:0000256" key="6">
    <source>
        <dbReference type="ARBA" id="ARBA00022801"/>
    </source>
</evidence>
<name>A0A542Y3Z4_9MICO</name>
<protein>
    <recommendedName>
        <fullName evidence="4">Xaa-Pro aminopeptidase</fullName>
        <ecNumber evidence="4">3.4.11.9</ecNumber>
    </recommendedName>
</protein>
<dbReference type="SMART" id="SM01011">
    <property type="entry name" value="AMP_N"/>
    <property type="match status" value="1"/>
</dbReference>
<dbReference type="GO" id="GO:0070006">
    <property type="term" value="F:metalloaminopeptidase activity"/>
    <property type="evidence" value="ECO:0007669"/>
    <property type="project" value="InterPro"/>
</dbReference>
<dbReference type="RefSeq" id="WP_246055740.1">
    <property type="nucleotide sequence ID" value="NZ_BAAAUY010000009.1"/>
</dbReference>
<dbReference type="STRING" id="55969.SD72_11595"/>
<comment type="similarity">
    <text evidence="3">Belongs to the peptidase M24B family.</text>
</comment>
<dbReference type="InterPro" id="IPR007865">
    <property type="entry name" value="Aminopep_P_N"/>
</dbReference>
<dbReference type="InterPro" id="IPR036005">
    <property type="entry name" value="Creatinase/aminopeptidase-like"/>
</dbReference>
<dbReference type="PANTHER" id="PTHR43226:SF4">
    <property type="entry name" value="XAA-PRO AMINOPEPTIDASE 3"/>
    <property type="match status" value="1"/>
</dbReference>
<comment type="cofactor">
    <cofactor evidence="2">
        <name>Mn(2+)</name>
        <dbReference type="ChEBI" id="CHEBI:29035"/>
    </cofactor>
</comment>
<dbReference type="Pfam" id="PF05195">
    <property type="entry name" value="AMP_N"/>
    <property type="match status" value="1"/>
</dbReference>
<accession>A0A542Y3Z4</accession>
<dbReference type="Gene3D" id="3.40.350.10">
    <property type="entry name" value="Creatinase/prolidase N-terminal domain"/>
    <property type="match status" value="1"/>
</dbReference>
<sequence>MTHHHDVQTSTGPTLSGLGLTVNVVDWESGMPNSRATRRDPRMPLLTEATGFSAWMSEGWGDAERELPVEEGAAGAAADHRARLSAALPGSTIVVAAGRSQLRANDTYFEFRADSDFLWAVGYGIEDAVLVMRPVSGGHDATLYITPPARPGSKAFHADANHGELWVGPIAGVEEVASALDIAVRPIGELAESGVADDALIAGAAVVARGAGAALGGRARSARLATVLSELRQIKDAWEIVQLRAANLATIDGFAAVTREIPNAIAAGGERWLQGTFDRHARTVGQAPGYATIVGSGSHAPILHWVRADGAVDPAELLLLDMGVEMRSGYTADVTRTLPASGTFSDAQRQVHDLVEKSHRAGLAAVQPGRLWADFHAACMEVLAEGLHDWGMLPVSVDEALSADGQHHRRYIVCGVGHHLGLDVHDCDSSRYETYLGGTVQTGMALTVEPGLYFHSWDETVPPELRGIGVRLEDDLVVTETGHEVISDALPIDAAGIEAWMRSVSGA</sequence>
<keyword evidence="7" id="KW-0464">Manganese</keyword>
<dbReference type="Pfam" id="PF00557">
    <property type="entry name" value="Peptidase_M24"/>
    <property type="match status" value="1"/>
</dbReference>
<dbReference type="EMBL" id="VFON01000001">
    <property type="protein sequence ID" value="TQL42781.1"/>
    <property type="molecule type" value="Genomic_DNA"/>
</dbReference>
<keyword evidence="10" id="KW-1185">Reference proteome</keyword>
<evidence type="ECO:0000313" key="10">
    <source>
        <dbReference type="Proteomes" id="UP000319094"/>
    </source>
</evidence>
<dbReference type="InterPro" id="IPR000994">
    <property type="entry name" value="Pept_M24"/>
</dbReference>
<dbReference type="InterPro" id="IPR029149">
    <property type="entry name" value="Creatin/AminoP/Spt16_N"/>
</dbReference>
<reference evidence="9 10" key="1">
    <citation type="submission" date="2019-06" db="EMBL/GenBank/DDBJ databases">
        <title>Sequencing the genomes of 1000 actinobacteria strains.</title>
        <authorList>
            <person name="Klenk H.-P."/>
        </authorList>
    </citation>
    <scope>NUCLEOTIDE SEQUENCE [LARGE SCALE GENOMIC DNA]</scope>
    <source>
        <strain evidence="9 10">DSM 8803</strain>
    </source>
</reference>
<evidence type="ECO:0000256" key="7">
    <source>
        <dbReference type="ARBA" id="ARBA00023211"/>
    </source>
</evidence>
<dbReference type="EC" id="3.4.11.9" evidence="4"/>
<dbReference type="GO" id="GO:0005829">
    <property type="term" value="C:cytosol"/>
    <property type="evidence" value="ECO:0007669"/>
    <property type="project" value="TreeGrafter"/>
</dbReference>
<evidence type="ECO:0000256" key="2">
    <source>
        <dbReference type="ARBA" id="ARBA00001936"/>
    </source>
</evidence>